<dbReference type="OrthoDB" id="3902805at2"/>
<dbReference type="InterPro" id="IPR011613">
    <property type="entry name" value="GH15-like"/>
</dbReference>
<organism evidence="2 3">
    <name type="scientific">Microbacterium esteraromaticum</name>
    <dbReference type="NCBI Taxonomy" id="57043"/>
    <lineage>
        <taxon>Bacteria</taxon>
        <taxon>Bacillati</taxon>
        <taxon>Actinomycetota</taxon>
        <taxon>Actinomycetes</taxon>
        <taxon>Micrococcales</taxon>
        <taxon>Microbacteriaceae</taxon>
        <taxon>Microbacterium</taxon>
    </lineage>
</organism>
<dbReference type="InterPro" id="IPR008928">
    <property type="entry name" value="6-hairpin_glycosidase_sf"/>
</dbReference>
<dbReference type="GO" id="GO:0004339">
    <property type="term" value="F:glucan 1,4-alpha-glucosidase activity"/>
    <property type="evidence" value="ECO:0007669"/>
    <property type="project" value="UniProtKB-EC"/>
</dbReference>
<gene>
    <name evidence="2" type="ORF">FM104_10540</name>
</gene>
<dbReference type="Gene3D" id="1.50.10.10">
    <property type="match status" value="1"/>
</dbReference>
<dbReference type="GO" id="GO:0005975">
    <property type="term" value="P:carbohydrate metabolic process"/>
    <property type="evidence" value="ECO:0007669"/>
    <property type="project" value="InterPro"/>
</dbReference>
<feature type="domain" description="GH15-like" evidence="1">
    <location>
        <begin position="7"/>
        <end position="301"/>
    </location>
</feature>
<protein>
    <submittedName>
        <fullName evidence="2">Glucoamylase</fullName>
        <ecNumber evidence="2">3.2.1.3</ecNumber>
    </submittedName>
</protein>
<dbReference type="Proteomes" id="UP000196320">
    <property type="component" value="Unassembled WGS sequence"/>
</dbReference>
<evidence type="ECO:0000259" key="1">
    <source>
        <dbReference type="Pfam" id="PF00723"/>
    </source>
</evidence>
<reference evidence="2 3" key="1">
    <citation type="submission" date="2017-02" db="EMBL/GenBank/DDBJ databases">
        <authorList>
            <person name="Peterson S.W."/>
        </authorList>
    </citation>
    <scope>NUCLEOTIDE SEQUENCE [LARGE SCALE GENOMIC DNA]</scope>
    <source>
        <strain evidence="2 3">B Mb 05.01</strain>
    </source>
</reference>
<keyword evidence="3" id="KW-1185">Reference proteome</keyword>
<accession>A0A1R4K575</accession>
<evidence type="ECO:0000313" key="2">
    <source>
        <dbReference type="EMBL" id="SJN39520.1"/>
    </source>
</evidence>
<name>A0A1R4K575_9MICO</name>
<dbReference type="PANTHER" id="PTHR31616">
    <property type="entry name" value="TREHALASE"/>
    <property type="match status" value="1"/>
</dbReference>
<dbReference type="SUPFAM" id="SSF48208">
    <property type="entry name" value="Six-hairpin glycosidases"/>
    <property type="match status" value="1"/>
</dbReference>
<evidence type="ECO:0000313" key="3">
    <source>
        <dbReference type="Proteomes" id="UP000196320"/>
    </source>
</evidence>
<dbReference type="InterPro" id="IPR012341">
    <property type="entry name" value="6hp_glycosidase-like_sf"/>
</dbReference>
<dbReference type="PANTHER" id="PTHR31616:SF0">
    <property type="entry name" value="GLUCAN 1,4-ALPHA-GLUCOSIDASE"/>
    <property type="match status" value="1"/>
</dbReference>
<dbReference type="EC" id="3.2.1.3" evidence="2"/>
<dbReference type="RefSeq" id="WP_087132190.1">
    <property type="nucleotide sequence ID" value="NZ_FUKO01000023.1"/>
</dbReference>
<sequence length="374" mass="40460">MTTTPRVALDALLDRSRTVITSLQEPNGAYPASPSFSAYRGYCWFRDGSFIADSASAAGEVASASAFHDWCAMVLTRYADRIRDIVEAADAGTPLPDEQMLPARFTFDGALGLDDWWDFQLDGYGTWLWAAATHSERHGIDPARWADAAALAVDYLLSSWERPCYDWWEEHDEAVHGSTLGCIAAGLREAAESGLVTGERAERARAGAAEVRARLTRDAVVDGHLVKWIGSDAVDGSLSALIAPLGVIDASSALAAGTLHAVSEQLEVDGGVYRFRADTFFGGGRWPLLSCFLGLAYAAAGERDEAQRLLEWAACTATDTGMLPEQVAGYLLAPEYREEWLERWGPVATPLLWSHAMVLRLATELGVDGTELAA</sequence>
<dbReference type="EMBL" id="FUKO01000023">
    <property type="protein sequence ID" value="SJN39520.1"/>
    <property type="molecule type" value="Genomic_DNA"/>
</dbReference>
<dbReference type="AlphaFoldDB" id="A0A1R4K575"/>
<proteinExistence type="predicted"/>
<keyword evidence="2" id="KW-0378">Hydrolase</keyword>
<dbReference type="Pfam" id="PF00723">
    <property type="entry name" value="Glyco_hydro_15"/>
    <property type="match status" value="1"/>
</dbReference>
<keyword evidence="2" id="KW-0326">Glycosidase</keyword>